<protein>
    <submittedName>
        <fullName evidence="3">Uncharacterized protein</fullName>
    </submittedName>
</protein>
<gene>
    <name evidence="3" type="ORF">GQX73_g8487</name>
</gene>
<dbReference type="EMBL" id="WUBL01000126">
    <property type="protein sequence ID" value="KAF2965094.1"/>
    <property type="molecule type" value="Genomic_DNA"/>
</dbReference>
<feature type="chain" id="PRO_5029003157" evidence="2">
    <location>
        <begin position="24"/>
        <end position="222"/>
    </location>
</feature>
<accession>A0A7C8MTB1</accession>
<keyword evidence="4" id="KW-1185">Reference proteome</keyword>
<evidence type="ECO:0000256" key="1">
    <source>
        <dbReference type="SAM" id="MobiDB-lite"/>
    </source>
</evidence>
<reference evidence="3 4" key="1">
    <citation type="submission" date="2019-12" db="EMBL/GenBank/DDBJ databases">
        <title>Draft genome sequence of the ascomycete Xylaria multiplex DSM 110363.</title>
        <authorList>
            <person name="Buettner E."/>
            <person name="Kellner H."/>
        </authorList>
    </citation>
    <scope>NUCLEOTIDE SEQUENCE [LARGE SCALE GENOMIC DNA]</scope>
    <source>
        <strain evidence="3 4">DSM 110363</strain>
    </source>
</reference>
<dbReference type="OrthoDB" id="4775224at2759"/>
<evidence type="ECO:0000313" key="4">
    <source>
        <dbReference type="Proteomes" id="UP000481858"/>
    </source>
</evidence>
<sequence>MRFSVSALITALLFAISSPLVFASTGAGAAGPKPDTTPDLPPTKTTVEPIKARQTTPNLLAALYQLATEFDIRACLLVGGAIPQALSQTSRELEDVCKFSITGSVGDTFTSFLPSWYEWYNAHSGRIASIVTKCPKAGALVQTIEAYETCSQVVSRILAASASASASATSVGVSGGSSEELTTTTPAPGTMSTDSPGAAEETGFLGAVVAAAAGLMGIAAVL</sequence>
<keyword evidence="2" id="KW-0732">Signal</keyword>
<comment type="caution">
    <text evidence="3">The sequence shown here is derived from an EMBL/GenBank/DDBJ whole genome shotgun (WGS) entry which is preliminary data.</text>
</comment>
<proteinExistence type="predicted"/>
<feature type="signal peptide" evidence="2">
    <location>
        <begin position="1"/>
        <end position="23"/>
    </location>
</feature>
<dbReference type="InParanoid" id="A0A7C8MTB1"/>
<evidence type="ECO:0000313" key="3">
    <source>
        <dbReference type="EMBL" id="KAF2965094.1"/>
    </source>
</evidence>
<organism evidence="3 4">
    <name type="scientific">Xylaria multiplex</name>
    <dbReference type="NCBI Taxonomy" id="323545"/>
    <lineage>
        <taxon>Eukaryota</taxon>
        <taxon>Fungi</taxon>
        <taxon>Dikarya</taxon>
        <taxon>Ascomycota</taxon>
        <taxon>Pezizomycotina</taxon>
        <taxon>Sordariomycetes</taxon>
        <taxon>Xylariomycetidae</taxon>
        <taxon>Xylariales</taxon>
        <taxon>Xylariaceae</taxon>
        <taxon>Xylaria</taxon>
    </lineage>
</organism>
<dbReference type="Proteomes" id="UP000481858">
    <property type="component" value="Unassembled WGS sequence"/>
</dbReference>
<evidence type="ECO:0000256" key="2">
    <source>
        <dbReference type="SAM" id="SignalP"/>
    </source>
</evidence>
<feature type="region of interest" description="Disordered" evidence="1">
    <location>
        <begin position="169"/>
        <end position="197"/>
    </location>
</feature>
<dbReference type="AlphaFoldDB" id="A0A7C8MTB1"/>
<name>A0A7C8MTB1_9PEZI</name>
<feature type="compositionally biased region" description="Low complexity" evidence="1">
    <location>
        <begin position="169"/>
        <end position="193"/>
    </location>
</feature>